<proteinExistence type="predicted"/>
<evidence type="ECO:0000259" key="4">
    <source>
        <dbReference type="Pfam" id="PF17803"/>
    </source>
</evidence>
<dbReference type="GO" id="GO:0005509">
    <property type="term" value="F:calcium ion binding"/>
    <property type="evidence" value="ECO:0007669"/>
    <property type="project" value="InterPro"/>
</dbReference>
<gene>
    <name evidence="5" type="ORF">G0P99_04530</name>
</gene>
<dbReference type="EMBL" id="JAAGOX010000006">
    <property type="protein sequence ID" value="NDW44213.1"/>
    <property type="molecule type" value="Genomic_DNA"/>
</dbReference>
<dbReference type="Pfam" id="PF17963">
    <property type="entry name" value="Big_9"/>
    <property type="match status" value="1"/>
</dbReference>
<feature type="compositionally biased region" description="Basic and acidic residues" evidence="3">
    <location>
        <begin position="253"/>
        <end position="282"/>
    </location>
</feature>
<dbReference type="InterPro" id="IPR040853">
    <property type="entry name" value="RapA2_cadherin-like"/>
</dbReference>
<feature type="region of interest" description="Disordered" evidence="3">
    <location>
        <begin position="224"/>
        <end position="282"/>
    </location>
</feature>
<dbReference type="SUPFAM" id="SSF51120">
    <property type="entry name" value="beta-Roll"/>
    <property type="match status" value="2"/>
</dbReference>
<organism evidence="5">
    <name type="scientific">Ruegeria sp. PrR005</name>
    <dbReference type="NCBI Taxonomy" id="2706882"/>
    <lineage>
        <taxon>Bacteria</taxon>
        <taxon>Pseudomonadati</taxon>
        <taxon>Pseudomonadota</taxon>
        <taxon>Alphaproteobacteria</taxon>
        <taxon>Rhodobacterales</taxon>
        <taxon>Roseobacteraceae</taxon>
        <taxon>Ruegeria</taxon>
    </lineage>
</organism>
<reference evidence="5" key="1">
    <citation type="submission" date="2020-02" db="EMBL/GenBank/DDBJ databases">
        <title>Delineation of the pyrene-degrading pathway in Roseobacter clade bacteria by genomic analysis.</title>
        <authorList>
            <person name="Zhou H."/>
            <person name="Wang H."/>
        </authorList>
    </citation>
    <scope>NUCLEOTIDE SEQUENCE</scope>
    <source>
        <strain evidence="5">PrR005</strain>
    </source>
</reference>
<dbReference type="InterPro" id="IPR010221">
    <property type="entry name" value="VCBS_dom"/>
</dbReference>
<comment type="caution">
    <text evidence="5">The sequence shown here is derived from an EMBL/GenBank/DDBJ whole genome shotgun (WGS) entry which is preliminary data.</text>
</comment>
<comment type="subcellular location">
    <subcellularLocation>
        <location evidence="1">Secreted</location>
    </subcellularLocation>
</comment>
<dbReference type="PANTHER" id="PTHR38340:SF1">
    <property type="entry name" value="S-LAYER PROTEIN"/>
    <property type="match status" value="1"/>
</dbReference>
<feature type="domain" description="RapA2 cadherin-like" evidence="4">
    <location>
        <begin position="576"/>
        <end position="637"/>
    </location>
</feature>
<dbReference type="Pfam" id="PF00353">
    <property type="entry name" value="HemolysinCabind"/>
    <property type="match status" value="4"/>
</dbReference>
<dbReference type="RefSeq" id="WP_164128139.1">
    <property type="nucleotide sequence ID" value="NZ_JAAGOX010000006.1"/>
</dbReference>
<evidence type="ECO:0000256" key="3">
    <source>
        <dbReference type="SAM" id="MobiDB-lite"/>
    </source>
</evidence>
<dbReference type="InterPro" id="IPR018511">
    <property type="entry name" value="Hemolysin-typ_Ca-bd_CS"/>
</dbReference>
<evidence type="ECO:0000313" key="5">
    <source>
        <dbReference type="EMBL" id="NDW44213.1"/>
    </source>
</evidence>
<dbReference type="PROSITE" id="PS00330">
    <property type="entry name" value="HEMOLYSIN_CALCIUM"/>
    <property type="match status" value="4"/>
</dbReference>
<accession>A0A6B2NMJ9</accession>
<evidence type="ECO:0000256" key="2">
    <source>
        <dbReference type="ARBA" id="ARBA00022525"/>
    </source>
</evidence>
<dbReference type="PRINTS" id="PR00313">
    <property type="entry name" value="CABNDNGRPT"/>
</dbReference>
<dbReference type="InterPro" id="IPR011049">
    <property type="entry name" value="Serralysin-like_metalloprot_C"/>
</dbReference>
<sequence length="1163" mass="120798">MGSTSSSAVFAAALDPLSGILRIFYDGLLNPLTLIVEMAAPQPGQPQALSVILEGANIRSFDLNDVTSIEISLAHTGLKPNGRTLNDRISIAQHITLPVTMNYIDDSGNVTSEFRGGGGDDSFVGSDGRSSLFGYGGNDSLYGGIGKDKLFGGAGNDHLAGNGDNDVLGGGGGDDILFGGTGHDRLFGGYGNDQLSGDDGNDLLSGGVGNDTLSGGAGNDKLFGRQGDDLLSGDDGNDRVHGQNGNDTLSGGDGKDWLHGGRGDDFVSGGDDRDTLVGGDGKDTLVGGAGNDVLHGGLRFDVAIFGGSVYDYDFTGVRPHRLSNLVYVAGADGRDKVLHVEALEFEDYTYFIDGRNNAPFTRPDVDRTDEDTPINLAHILANDFDIDRDPFRITRVEASGSGATVSIAADGTVDYSPVGAFDYLALNERGYDTFIYTVTDSYGGERSDTVTIEIEGRNDAPAFVSSQSDTGGRLVEGNSTSILSEGGSLTFGDKDTSDTHYATSAFVPESSGSNPPIGAFTVNTIYQPDGSSTRIDWTYDVADAAIQFLAQGQTLVETFSTTVHDPHGGTDTIDTRITLVGTNDAPVGYLDTSAVVAEGHAVSIDVLANDTDVDTGAELALVSARIVSGGGTVEIVGNQLRFDTGTAYEALGLGQSGEAVIEYVLQDEFGAQATSAAFVRVNGLADAATVQALTPFTPSMSVDYATRWHFQRLAEQGYSSSWNNGATQSVNGYHAGFQTQTGNQSMFGLGVGGVNFATTGTVSRDPVLKSFSFNPGFDFELVSASLGISATADAILDLSFSPSTGFSAGTVSGAIGVNTGISGVSEVGGFTQLQTSSSVVGAAVTQTLPQTMTYGVDGAIDAGFQAGMSYSAAVRGPWIPTDLEGGGFYLPDYASAGSIFSESVIGTGSYNLINGSVDLGTNTGAVNFADNLLSHTVSEPINADLGSVSFGGAGVVTTTNLADGIRVTTVKDLVDIGVDVDDMLSFIPQLKALQALDGTIVSGPATGTYVMADIDYITGFDLSVDSSLSARYSVDLLFNRPVYIEGFADPVIALRNADWNNLPGIRAAVPGPVTVTPVFNSQLDYTSLIDVMHTGTLTLNLGGLRGSFDLDIADIEIHESASFGPLLSETIPLFNSDMADIADPNFSVVSVDQFQGDSFGLFA</sequence>
<dbReference type="InterPro" id="IPR050557">
    <property type="entry name" value="RTX_toxin/Mannuronan_C5-epim"/>
</dbReference>
<keyword evidence="2" id="KW-0964">Secreted</keyword>
<dbReference type="NCBIfam" id="TIGR01965">
    <property type="entry name" value="VCBS_repeat"/>
    <property type="match status" value="2"/>
</dbReference>
<protein>
    <recommendedName>
        <fullName evidence="4">RapA2 cadherin-like domain-containing protein</fullName>
    </recommendedName>
</protein>
<dbReference type="PANTHER" id="PTHR38340">
    <property type="entry name" value="S-LAYER PROTEIN"/>
    <property type="match status" value="1"/>
</dbReference>
<name>A0A6B2NMJ9_9RHOB</name>
<dbReference type="Gene3D" id="2.150.10.10">
    <property type="entry name" value="Serralysin-like metalloprotease, C-terminal"/>
    <property type="match status" value="3"/>
</dbReference>
<dbReference type="GO" id="GO:0005576">
    <property type="term" value="C:extracellular region"/>
    <property type="evidence" value="ECO:0007669"/>
    <property type="project" value="UniProtKB-SubCell"/>
</dbReference>
<evidence type="ECO:0000256" key="1">
    <source>
        <dbReference type="ARBA" id="ARBA00004613"/>
    </source>
</evidence>
<dbReference type="InterPro" id="IPR001343">
    <property type="entry name" value="Hemolysn_Ca-bd"/>
</dbReference>
<dbReference type="AlphaFoldDB" id="A0A6B2NMJ9"/>
<dbReference type="Pfam" id="PF17803">
    <property type="entry name" value="Cadherin_4"/>
    <property type="match status" value="1"/>
</dbReference>